<sequence length="674" mass="75931">MTNDLGREICGNLATGSSREWLVTNGIGGYASGTIAGLVTRRYHGLLIAALKPPLNRTLLVTKLDETIQYHDQSYPLYTNRWANGTVDPHGYKTIESFRLEGTIPVWRFACADALLEKQLWMQQGANTTYSRYTLVRGSKPITLSLKALVNYRDHHGITYGGDWRMQITPVERGVWVTAFEGAVPFCLLADRGDISLYQDWTIGFDLSLERYRGLSDREDHLHVATFETQLKVGESLTLVVSTEEHPELDGNTALDAHYQYQQQLINCWNAAHELKTSPSWIQQLVWAADQFIVNRPLADAPDDKTIMAGYPWFGDWGRDTMISLPGLTLSTGRPEVACTILRTFARYIDQGMLPNLFPDVGTEPEYNTVDATLWYFEAIRAYYEVTQDQAFIAELFPILEEVIDWHRRGTRYSIHLDNDGLIYAGEAGVQLTWMDAKIGDWVVTPRVGKPVEINALWYNALGVMVTLAQTLGKPCQEYEQMAQQTALGFQRFWNSSLGYCYDVLDTQSGDDAALRPNQIFAVSLPMGRRSDTRGTSLAPLLDREQQRSVLDTIARTLLTSYGLRSLSQDHPQYSGHYGGNPVERDSVYHQGTTWAWLIGHFVQAHLRVYNDPSTALTFLDPIANHLQAACVGSISEIFDGDAPMTPRGCFAQAWSVAEVLRAWLLISNWNNYP</sequence>
<dbReference type="GO" id="GO:0004135">
    <property type="term" value="F:amylo-alpha-1,6-glucosidase activity"/>
    <property type="evidence" value="ECO:0007669"/>
    <property type="project" value="InterPro"/>
</dbReference>
<dbReference type="InterPro" id="IPR032790">
    <property type="entry name" value="GDE_C"/>
</dbReference>
<dbReference type="Pfam" id="PF12439">
    <property type="entry name" value="GDE_N"/>
    <property type="match status" value="1"/>
</dbReference>
<evidence type="ECO:0000259" key="1">
    <source>
        <dbReference type="Pfam" id="PF06202"/>
    </source>
</evidence>
<protein>
    <submittedName>
        <fullName evidence="3">Glycogen debranching enzyme N-terminal domain-containing protein</fullName>
    </submittedName>
</protein>
<dbReference type="NCBIfam" id="TIGR01561">
    <property type="entry name" value="gde_arch"/>
    <property type="match status" value="1"/>
</dbReference>
<dbReference type="InterPro" id="IPR006451">
    <property type="entry name" value="Glycogen_debranch_arc"/>
</dbReference>
<dbReference type="InterPro" id="IPR012341">
    <property type="entry name" value="6hp_glycosidase-like_sf"/>
</dbReference>
<evidence type="ECO:0000313" key="3">
    <source>
        <dbReference type="EMBL" id="AOY81615.1"/>
    </source>
</evidence>
<dbReference type="Gene3D" id="1.50.10.10">
    <property type="match status" value="1"/>
</dbReference>
<dbReference type="GO" id="GO:0004134">
    <property type="term" value="F:4-alpha-glucanotransferase activity"/>
    <property type="evidence" value="ECO:0007669"/>
    <property type="project" value="InterPro"/>
</dbReference>
<feature type="domain" description="Glycogen debranching enzyme bacterial and archaeal type N-terminal" evidence="2">
    <location>
        <begin position="19"/>
        <end position="238"/>
    </location>
</feature>
<dbReference type="InterPro" id="IPR010401">
    <property type="entry name" value="AGL/Gdb1"/>
</dbReference>
<dbReference type="GO" id="GO:0005980">
    <property type="term" value="P:glycogen catabolic process"/>
    <property type="evidence" value="ECO:0007669"/>
    <property type="project" value="InterPro"/>
</dbReference>
<dbReference type="FunFam" id="1.50.10.10:FF:000073">
    <property type="entry name" value="Glycogen debranching enzyme, hypothetical (TreX-like)"/>
    <property type="match status" value="1"/>
</dbReference>
<dbReference type="AlphaFoldDB" id="A0A1D9G270"/>
<evidence type="ECO:0000313" key="4">
    <source>
        <dbReference type="Proteomes" id="UP000176944"/>
    </source>
</evidence>
<feature type="domain" description="Glycogen debranching enzyme C-terminal" evidence="1">
    <location>
        <begin position="288"/>
        <end position="662"/>
    </location>
</feature>
<dbReference type="InterPro" id="IPR024742">
    <property type="entry name" value="Glycogen_debranch_N"/>
</dbReference>
<gene>
    <name evidence="3" type="ORF">BJP36_18530</name>
</gene>
<organism evidence="3 4">
    <name type="scientific">Moorena producens (strain JHB)</name>
    <dbReference type="NCBI Taxonomy" id="1454205"/>
    <lineage>
        <taxon>Bacteria</taxon>
        <taxon>Bacillati</taxon>
        <taxon>Cyanobacteriota</taxon>
        <taxon>Cyanophyceae</taxon>
        <taxon>Coleofasciculales</taxon>
        <taxon>Coleofasciculaceae</taxon>
        <taxon>Moorena</taxon>
    </lineage>
</organism>
<name>A0A1D9G270_MOOP1</name>
<dbReference type="Proteomes" id="UP000176944">
    <property type="component" value="Chromosome"/>
</dbReference>
<dbReference type="PANTHER" id="PTHR10569">
    <property type="entry name" value="GLYCOGEN DEBRANCHING ENZYME"/>
    <property type="match status" value="1"/>
</dbReference>
<proteinExistence type="predicted"/>
<accession>A0A1D9G270</accession>
<dbReference type="SUPFAM" id="SSF48208">
    <property type="entry name" value="Six-hairpin glycosidases"/>
    <property type="match status" value="1"/>
</dbReference>
<dbReference type="InterPro" id="IPR008928">
    <property type="entry name" value="6-hairpin_glycosidase_sf"/>
</dbReference>
<dbReference type="EMBL" id="CP017708">
    <property type="protein sequence ID" value="AOY81615.1"/>
    <property type="molecule type" value="Genomic_DNA"/>
</dbReference>
<reference evidence="4" key="1">
    <citation type="submission" date="2016-10" db="EMBL/GenBank/DDBJ databases">
        <title>Comparative genomics uncovers the prolific and rare metabolic potential of the cyanobacterial genus Moorea.</title>
        <authorList>
            <person name="Leao T."/>
            <person name="Castelao G."/>
            <person name="Korobeynikov A."/>
            <person name="Monroe E.A."/>
            <person name="Podell S."/>
            <person name="Glukhov E."/>
            <person name="Allen E."/>
            <person name="Gerwick W.H."/>
            <person name="Gerwick L."/>
        </authorList>
    </citation>
    <scope>NUCLEOTIDE SEQUENCE [LARGE SCALE GENOMIC DNA]</scope>
    <source>
        <strain evidence="4">JHB</strain>
    </source>
</reference>
<dbReference type="PANTHER" id="PTHR10569:SF2">
    <property type="entry name" value="GLYCOGEN DEBRANCHING ENZYME"/>
    <property type="match status" value="1"/>
</dbReference>
<evidence type="ECO:0000259" key="2">
    <source>
        <dbReference type="Pfam" id="PF12439"/>
    </source>
</evidence>
<dbReference type="Pfam" id="PF06202">
    <property type="entry name" value="GDE_C"/>
    <property type="match status" value="1"/>
</dbReference>